<dbReference type="Gene3D" id="3.60.20.10">
    <property type="entry name" value="Glutamine Phosphoribosylpyrophosphate, subunit 1, domain 1"/>
    <property type="match status" value="1"/>
</dbReference>
<dbReference type="SMART" id="SM00948">
    <property type="entry name" value="Proteasome_A_N"/>
    <property type="match status" value="1"/>
</dbReference>
<evidence type="ECO:0000256" key="6">
    <source>
        <dbReference type="ARBA" id="ARBA00022862"/>
    </source>
</evidence>
<evidence type="ECO:0000313" key="14">
    <source>
        <dbReference type="EMBL" id="TFY72757.1"/>
    </source>
</evidence>
<comment type="subcellular location">
    <subcellularLocation>
        <location evidence="3">Cytoplasm</location>
    </subcellularLocation>
    <subcellularLocation>
        <location evidence="2">Nucleus</location>
    </subcellularLocation>
</comment>
<dbReference type="InterPro" id="IPR019479">
    <property type="entry name" value="Peroxiredoxin_C"/>
</dbReference>
<sequence length="507" mass="55779">MSPTLRLGSVAPDFEADTTAGHIKFHEWLGDSWGILFSHPDDFTPVCTTELAEVARRAPDFAKRGVKLIGLSANNLDSHRKWVKDIEEWGNQSGPTEVQFPIIADADRKVATLYDMLDHQDATNVDKKGLPLTVRTVFIIDPKKKIRLTIAYPAATGRNFDEIIRVVDSLQLSDKQKVVTGVNWKQGDDVIIHASVSEEEAKTLFPNHKVHKSYLRTTPLAVAPLLVVYQLVSESIFQFKSSPPSRPYNSTTMASADGGAYSYSLTVFSPSGKLVQIEHALAAVSQGTTSLGIKASNGIVIATEKKSSSILIDDSMLDKVAVICPNIGIVYSGMGPDFRILVNRARKSAQAYWKIYGEYPPTRVLTQEIATQMQQATQSGGVRPFGVSLLVAGWDTNRGSTLYQVDPSGSFWAWKASAIGKNMVNAKTFLEKRYNDEISLEDAIHTALLTLKEGFEGQMTEKTIEIGVVTVPTASELEAQRVGSETARPKPTFRKLSEEEVRDYLAL</sequence>
<dbReference type="GO" id="GO:0005634">
    <property type="term" value="C:nucleus"/>
    <property type="evidence" value="ECO:0007669"/>
    <property type="project" value="UniProtKB-SubCell"/>
</dbReference>
<dbReference type="InterPro" id="IPR001353">
    <property type="entry name" value="Proteasome_sua/b"/>
</dbReference>
<keyword evidence="6" id="KW-0049">Antioxidant</keyword>
<dbReference type="InterPro" id="IPR029055">
    <property type="entry name" value="Ntn_hydrolases_N"/>
</dbReference>
<dbReference type="InterPro" id="IPR045020">
    <property type="entry name" value="PRX_1cys"/>
</dbReference>
<dbReference type="OrthoDB" id="431557at2759"/>
<evidence type="ECO:0000256" key="8">
    <source>
        <dbReference type="ARBA" id="ARBA00023002"/>
    </source>
</evidence>
<reference evidence="14 15" key="1">
    <citation type="submission" date="2019-02" db="EMBL/GenBank/DDBJ databases">
        <title>Genome sequencing of the rare red list fungi Dentipellis fragilis.</title>
        <authorList>
            <person name="Buettner E."/>
            <person name="Kellner H."/>
        </authorList>
    </citation>
    <scope>NUCLEOTIDE SEQUENCE [LARGE SCALE GENOMIC DNA]</scope>
    <source>
        <strain evidence="14 15">DSM 105465</strain>
    </source>
</reference>
<dbReference type="STRING" id="205917.A0A4Y9ZFH5"/>
<keyword evidence="9" id="KW-0539">Nucleus</keyword>
<comment type="similarity">
    <text evidence="11">Belongs to the peroxiredoxin family. Prx6 subfamily.</text>
</comment>
<dbReference type="Pfam" id="PF10584">
    <property type="entry name" value="Proteasome_A_N"/>
    <property type="match status" value="1"/>
</dbReference>
<dbReference type="AlphaFoldDB" id="A0A4Y9ZFH5"/>
<dbReference type="FunFam" id="3.30.1020.10:FF:000001">
    <property type="entry name" value="1-Cys peroxiredoxin"/>
    <property type="match status" value="1"/>
</dbReference>
<feature type="domain" description="Thioredoxin" evidence="13">
    <location>
        <begin position="5"/>
        <end position="172"/>
    </location>
</feature>
<evidence type="ECO:0000313" key="15">
    <source>
        <dbReference type="Proteomes" id="UP000298327"/>
    </source>
</evidence>
<dbReference type="PANTHER" id="PTHR11599">
    <property type="entry name" value="PROTEASOME SUBUNIT ALPHA/BETA"/>
    <property type="match status" value="1"/>
</dbReference>
<dbReference type="InterPro" id="IPR023332">
    <property type="entry name" value="Proteasome_alpha-type"/>
</dbReference>
<comment type="similarity">
    <text evidence="12">Belongs to the peptidase T1A family.</text>
</comment>
<gene>
    <name evidence="14" type="ORF">EVG20_g251</name>
</gene>
<dbReference type="PROSITE" id="PS51475">
    <property type="entry name" value="PROTEASOME_ALPHA_2"/>
    <property type="match status" value="1"/>
</dbReference>
<evidence type="ECO:0000256" key="10">
    <source>
        <dbReference type="ARBA" id="ARBA00023284"/>
    </source>
</evidence>
<dbReference type="Pfam" id="PF00227">
    <property type="entry name" value="Proteasome"/>
    <property type="match status" value="1"/>
</dbReference>
<dbReference type="InterPro" id="IPR013766">
    <property type="entry name" value="Thioredoxin_domain"/>
</dbReference>
<dbReference type="GO" id="GO:0019773">
    <property type="term" value="C:proteasome core complex, alpha-subunit complex"/>
    <property type="evidence" value="ECO:0007669"/>
    <property type="project" value="UniProtKB-UniRule"/>
</dbReference>
<evidence type="ECO:0000259" key="13">
    <source>
        <dbReference type="PROSITE" id="PS51352"/>
    </source>
</evidence>
<protein>
    <recommendedName>
        <fullName evidence="13">Thioredoxin domain-containing protein</fullName>
    </recommendedName>
</protein>
<dbReference type="GO" id="GO:0051920">
    <property type="term" value="F:peroxiredoxin activity"/>
    <property type="evidence" value="ECO:0007669"/>
    <property type="project" value="InterPro"/>
</dbReference>
<keyword evidence="10" id="KW-0676">Redox-active center</keyword>
<evidence type="ECO:0000256" key="11">
    <source>
        <dbReference type="ARBA" id="ARBA00025719"/>
    </source>
</evidence>
<dbReference type="CDD" id="cd03016">
    <property type="entry name" value="PRX_1cys"/>
    <property type="match status" value="1"/>
</dbReference>
<dbReference type="GO" id="GO:0006511">
    <property type="term" value="P:ubiquitin-dependent protein catabolic process"/>
    <property type="evidence" value="ECO:0007669"/>
    <property type="project" value="InterPro"/>
</dbReference>
<keyword evidence="4" id="KW-0963">Cytoplasm</keyword>
<proteinExistence type="inferred from homology"/>
<dbReference type="Gene3D" id="3.40.30.10">
    <property type="entry name" value="Glutaredoxin"/>
    <property type="match status" value="1"/>
</dbReference>
<accession>A0A4Y9ZFH5</accession>
<keyword evidence="8" id="KW-0560">Oxidoreductase</keyword>
<name>A0A4Y9ZFH5_9AGAM</name>
<dbReference type="EMBL" id="SEOQ01000006">
    <property type="protein sequence ID" value="TFY72757.1"/>
    <property type="molecule type" value="Genomic_DNA"/>
</dbReference>
<evidence type="ECO:0000256" key="4">
    <source>
        <dbReference type="ARBA" id="ARBA00022490"/>
    </source>
</evidence>
<evidence type="ECO:0000256" key="7">
    <source>
        <dbReference type="ARBA" id="ARBA00022942"/>
    </source>
</evidence>
<organism evidence="14 15">
    <name type="scientific">Dentipellis fragilis</name>
    <dbReference type="NCBI Taxonomy" id="205917"/>
    <lineage>
        <taxon>Eukaryota</taxon>
        <taxon>Fungi</taxon>
        <taxon>Dikarya</taxon>
        <taxon>Basidiomycota</taxon>
        <taxon>Agaricomycotina</taxon>
        <taxon>Agaricomycetes</taxon>
        <taxon>Russulales</taxon>
        <taxon>Hericiaceae</taxon>
        <taxon>Dentipellis</taxon>
    </lineage>
</organism>
<keyword evidence="15" id="KW-1185">Reference proteome</keyword>
<dbReference type="InterPro" id="IPR000426">
    <property type="entry name" value="Proteasome_asu_N"/>
</dbReference>
<dbReference type="InterPro" id="IPR000866">
    <property type="entry name" value="AhpC/TSA"/>
</dbReference>
<evidence type="ECO:0000256" key="12">
    <source>
        <dbReference type="PROSITE-ProRule" id="PRU00808"/>
    </source>
</evidence>
<dbReference type="Proteomes" id="UP000298327">
    <property type="component" value="Unassembled WGS sequence"/>
</dbReference>
<dbReference type="PROSITE" id="PS00388">
    <property type="entry name" value="PROTEASOME_ALPHA_1"/>
    <property type="match status" value="1"/>
</dbReference>
<dbReference type="FunFam" id="3.40.30.10:FF:000011">
    <property type="entry name" value="Peroxiredoxin PRX1"/>
    <property type="match status" value="1"/>
</dbReference>
<dbReference type="SUPFAM" id="SSF52833">
    <property type="entry name" value="Thioredoxin-like"/>
    <property type="match status" value="1"/>
</dbReference>
<evidence type="ECO:0000256" key="9">
    <source>
        <dbReference type="ARBA" id="ARBA00023242"/>
    </source>
</evidence>
<dbReference type="GO" id="GO:0005737">
    <property type="term" value="C:cytoplasm"/>
    <property type="evidence" value="ECO:0007669"/>
    <property type="project" value="UniProtKB-SubCell"/>
</dbReference>
<dbReference type="InterPro" id="IPR050115">
    <property type="entry name" value="Proteasome_alpha"/>
</dbReference>
<dbReference type="Pfam" id="PF00578">
    <property type="entry name" value="AhpC-TSA"/>
    <property type="match status" value="1"/>
</dbReference>
<dbReference type="Pfam" id="PF10417">
    <property type="entry name" value="1-cysPrx_C"/>
    <property type="match status" value="1"/>
</dbReference>
<dbReference type="CDD" id="cd03750">
    <property type="entry name" value="proteasome_alpha_type_2"/>
    <property type="match status" value="1"/>
</dbReference>
<dbReference type="FunFam" id="3.60.20.10:FF:000028">
    <property type="entry name" value="Proteasome subunit alpha type"/>
    <property type="match status" value="1"/>
</dbReference>
<comment type="caution">
    <text evidence="14">The sequence shown here is derived from an EMBL/GenBank/DDBJ whole genome shotgun (WGS) entry which is preliminary data.</text>
</comment>
<dbReference type="Gene3D" id="3.30.1020.10">
    <property type="entry name" value="Antioxidant, Horf6, Chain A, domain2"/>
    <property type="match status" value="1"/>
</dbReference>
<evidence type="ECO:0000256" key="3">
    <source>
        <dbReference type="ARBA" id="ARBA00004496"/>
    </source>
</evidence>
<dbReference type="NCBIfam" id="NF003075">
    <property type="entry name" value="PRK03996.1"/>
    <property type="match status" value="1"/>
</dbReference>
<keyword evidence="7 12" id="KW-0647">Proteasome</keyword>
<dbReference type="PROSITE" id="PS51352">
    <property type="entry name" value="THIOREDOXIN_2"/>
    <property type="match status" value="1"/>
</dbReference>
<evidence type="ECO:0000256" key="2">
    <source>
        <dbReference type="ARBA" id="ARBA00004123"/>
    </source>
</evidence>
<keyword evidence="5" id="KW-0575">Peroxidase</keyword>
<evidence type="ECO:0000256" key="5">
    <source>
        <dbReference type="ARBA" id="ARBA00022559"/>
    </source>
</evidence>
<comment type="function">
    <text evidence="1">The proteasome is a multicatalytic proteinase complex which is characterized by its ability to cleave peptides with Arg, Phe, Tyr, Leu, and Glu adjacent to the leaving group at neutral or slightly basic pH. The proteasome has an ATP-dependent proteolytic activity.</text>
</comment>
<dbReference type="SUPFAM" id="SSF56235">
    <property type="entry name" value="N-terminal nucleophile aminohydrolases (Ntn hydrolases)"/>
    <property type="match status" value="1"/>
</dbReference>
<dbReference type="InterPro" id="IPR036249">
    <property type="entry name" value="Thioredoxin-like_sf"/>
</dbReference>
<evidence type="ECO:0000256" key="1">
    <source>
        <dbReference type="ARBA" id="ARBA00002000"/>
    </source>
</evidence>